<dbReference type="Proteomes" id="UP000434475">
    <property type="component" value="Unassembled WGS sequence"/>
</dbReference>
<protein>
    <submittedName>
        <fullName evidence="1">Uncharacterized protein</fullName>
    </submittedName>
</protein>
<proteinExistence type="predicted"/>
<name>A0A174P2V7_FLAPL</name>
<evidence type="ECO:0000313" key="2">
    <source>
        <dbReference type="Proteomes" id="UP000434475"/>
    </source>
</evidence>
<accession>A0A174P2V7</accession>
<organism evidence="1 2">
    <name type="scientific">Flavonifractor plautii</name>
    <name type="common">Fusobacterium plautii</name>
    <dbReference type="NCBI Taxonomy" id="292800"/>
    <lineage>
        <taxon>Bacteria</taxon>
        <taxon>Bacillati</taxon>
        <taxon>Bacillota</taxon>
        <taxon>Clostridia</taxon>
        <taxon>Eubacteriales</taxon>
        <taxon>Oscillospiraceae</taxon>
        <taxon>Flavonifractor</taxon>
    </lineage>
</organism>
<dbReference type="AlphaFoldDB" id="A0A174P2V7"/>
<comment type="caution">
    <text evidence="1">The sequence shown here is derived from an EMBL/GenBank/DDBJ whole genome shotgun (WGS) entry which is preliminary data.</text>
</comment>
<reference evidence="1 2" key="1">
    <citation type="journal article" date="2019" name="Nat. Med.">
        <title>A library of human gut bacterial isolates paired with longitudinal multiomics data enables mechanistic microbiome research.</title>
        <authorList>
            <person name="Poyet M."/>
            <person name="Groussin M."/>
            <person name="Gibbons S.M."/>
            <person name="Avila-Pacheco J."/>
            <person name="Jiang X."/>
            <person name="Kearney S.M."/>
            <person name="Perrotta A.R."/>
            <person name="Berdy B."/>
            <person name="Zhao S."/>
            <person name="Lieberman T.D."/>
            <person name="Swanson P.K."/>
            <person name="Smith M."/>
            <person name="Roesemann S."/>
            <person name="Alexander J.E."/>
            <person name="Rich S.A."/>
            <person name="Livny J."/>
            <person name="Vlamakis H."/>
            <person name="Clish C."/>
            <person name="Bullock K."/>
            <person name="Deik A."/>
            <person name="Scott J."/>
            <person name="Pierce K.A."/>
            <person name="Xavier R.J."/>
            <person name="Alm E.J."/>
        </authorList>
    </citation>
    <scope>NUCLEOTIDE SEQUENCE [LARGE SCALE GENOMIC DNA]</scope>
    <source>
        <strain evidence="1 2">BIOML-A2</strain>
    </source>
</reference>
<gene>
    <name evidence="1" type="ORF">GKE97_15110</name>
</gene>
<dbReference type="EMBL" id="WKPR01000016">
    <property type="protein sequence ID" value="MSB20837.1"/>
    <property type="molecule type" value="Genomic_DNA"/>
</dbReference>
<dbReference type="RefSeq" id="WP_021630228.1">
    <property type="nucleotide sequence ID" value="NZ_JAJBQT010000133.1"/>
</dbReference>
<sequence>MRKESSTVQKCKRQMATLGFDSQLAYHRVKLILKIYRDVVWVLSERVEELHEYAWELGDQDADTGLIYLQSFAPDMDLQEFEERVCCVMENRMLVDVIDRALLRLKRYPDRGELYYEILTKQFIHRFNSTEKELLDELNMERSVFYDRKREAIFLLSLCLFGYAVPELQEELEMPRLYPD</sequence>
<evidence type="ECO:0000313" key="1">
    <source>
        <dbReference type="EMBL" id="MSB20837.1"/>
    </source>
</evidence>